<organism evidence="2">
    <name type="scientific">freshwater metagenome</name>
    <dbReference type="NCBI Taxonomy" id="449393"/>
    <lineage>
        <taxon>unclassified sequences</taxon>
        <taxon>metagenomes</taxon>
        <taxon>ecological metagenomes</taxon>
    </lineage>
</organism>
<dbReference type="EMBL" id="CAFBMB010000044">
    <property type="protein sequence ID" value="CAB4897248.1"/>
    <property type="molecule type" value="Genomic_DNA"/>
</dbReference>
<accession>A0A6J7FT88</accession>
<proteinExistence type="predicted"/>
<dbReference type="InterPro" id="IPR027417">
    <property type="entry name" value="P-loop_NTPase"/>
</dbReference>
<dbReference type="Gene3D" id="3.40.50.300">
    <property type="entry name" value="P-loop containing nucleotide triphosphate hydrolases"/>
    <property type="match status" value="2"/>
</dbReference>
<evidence type="ECO:0000256" key="1">
    <source>
        <dbReference type="SAM" id="MobiDB-lite"/>
    </source>
</evidence>
<protein>
    <submittedName>
        <fullName evidence="2">Unannotated protein</fullName>
    </submittedName>
</protein>
<reference evidence="2" key="1">
    <citation type="submission" date="2020-05" db="EMBL/GenBank/DDBJ databases">
        <authorList>
            <person name="Chiriac C."/>
            <person name="Salcher M."/>
            <person name="Ghai R."/>
            <person name="Kavagutti S V."/>
        </authorList>
    </citation>
    <scope>NUCLEOTIDE SEQUENCE</scope>
</reference>
<gene>
    <name evidence="2" type="ORF">UFOPK3516_00754</name>
</gene>
<sequence>MRSGDFRDVDPFVDSVAHDISQWRDDADLAETVSRTADLSAVDLAGAINAAEPTRQAWRAEIATLGGPSPLLHFSDTPRSRLDLTTTHPGGLPKFLAGEPTRLTHLYREEFTLRNARTAAHALESLASSLRVMRGIETVFLAVGVAAWTFGGTNYSAPIMLRPMTLRRHGQDYELTLRGGPVINPRMVQVLEEQFHISLDASALVGLANANDTFAPQPVLERLNGLTGHVPGFSVENRLVCSSFGDVATRMGEDARDLAHPILDALAGNASARDRLVASLVTPDPTSQDTRPPSSDTLVLDADAEQELVVANILAGNSIAVKTLPGTGRTQTVVNALAALAASGKRVLVVTPRRASADAVRQRLEKVGLAGLCASPRSLRKDLLSGILRNERAARPDVTEVDDALSRLRKVLLNYRDALSQQDAVLGVSVLDALQELSRLALLPDPPATTARLPRRAVESLAFDRDAATQMLISAAELGQFRYGPDDSPWYGVTFANNAESQAAHDLAKRVHTVDLPRLLERADEVVGQTRMRSFENLLELGLFIRLLNDIRDTLDTFIPNVFDRPLDDVIAATASRRGHDMPATARKNLRKLAVEFVRPGATVADMHTALVRIHEQRAMWQRYTVAGALPEVPVGISDLSVAYQRVMEDITALDAPLQVAGASAPLATMPIAELTNKVSGLAADSQVLANLQERMTLLDRLGELNLESLLEDLSMRHVPTESVADEFELAWWQSVLEGMLDGEQALLGANTGILDRLEADFRMVDEAHAGANSSLLAAKLAELWKIGLVDFPDESDRLRHALKSGHVSVGELFTIAPRLARAISPVWIVSPYEAASLPMADFDVTFLLDAGATTIAENVSAIKRGQAVAVFGDPIIETPSRFVTSIAEEDTSVGSERLDDLHAASALAQFSEILPVFSLTRSYRTSGSDLTTVINRRFYAGRINFLPWAGSFLGSRSVRLHVVKDGVAPPDGASGIIEATHAEVERVVATVLEHAVKRPQESLMVVSPSRKTATAIQSGVTSAIARRPELVGFLWGDNGEPFMVRTLAEAAGVTRDRVLFSVGYGLTPHGRLLSDFGPLSERGSERLLAVGMTRARRSLDIISCFGPEQLAGVELEHGARLLGDIVREVAGDPQPSRQSTSTEPMLLDLANRLRQRGLEVALGYGEDIALVASYGKVAVAVETDSVLATGTLRESLRLRPAALRRLGWHYVRVHTFELFADPEAVAARVAGIAGLSSQVTMEITPVHSPSPAQSATEGIDAAVASVMRDSQPDVDVRPAPPTESYVARFADEGVAVDVVEIDDDVRVNMQDDIPTAPLDIPDSIPRVITEPELPMRQDAPPPKAAVDIPRADALDDE</sequence>
<evidence type="ECO:0000313" key="2">
    <source>
        <dbReference type="EMBL" id="CAB4897248.1"/>
    </source>
</evidence>
<name>A0A6J7FT88_9ZZZZ</name>
<feature type="region of interest" description="Disordered" evidence="1">
    <location>
        <begin position="1333"/>
        <end position="1358"/>
    </location>
</feature>
<dbReference type="SUPFAM" id="SSF52540">
    <property type="entry name" value="P-loop containing nucleoside triphosphate hydrolases"/>
    <property type="match status" value="1"/>
</dbReference>